<dbReference type="RefSeq" id="WP_023937620.1">
    <property type="nucleotide sequence ID" value="NZ_FUXH01000009.1"/>
</dbReference>
<dbReference type="NCBIfam" id="TIGR00186">
    <property type="entry name" value="rRNA_methyl_3"/>
    <property type="match status" value="1"/>
</dbReference>
<dbReference type="EC" id="2.1.1.-" evidence="5"/>
<proteinExistence type="predicted"/>
<keyword evidence="2 5" id="KW-0808">Transferase</keyword>
<gene>
    <name evidence="4" type="ORF">HQ38_07710</name>
    <name evidence="5" type="ORF">NCTC12858_01510</name>
</gene>
<dbReference type="GO" id="GO:0008173">
    <property type="term" value="F:RNA methyltransferase activity"/>
    <property type="evidence" value="ECO:0007669"/>
    <property type="project" value="InterPro"/>
</dbReference>
<dbReference type="InterPro" id="IPR029064">
    <property type="entry name" value="Ribosomal_eL30-like_sf"/>
</dbReference>
<evidence type="ECO:0000313" key="5">
    <source>
        <dbReference type="EMBL" id="SQH73646.1"/>
    </source>
</evidence>
<evidence type="ECO:0000313" key="7">
    <source>
        <dbReference type="Proteomes" id="UP000249300"/>
    </source>
</evidence>
<evidence type="ECO:0000313" key="6">
    <source>
        <dbReference type="Proteomes" id="UP000030136"/>
    </source>
</evidence>
<dbReference type="InterPro" id="IPR013123">
    <property type="entry name" value="SpoU_subst-bd"/>
</dbReference>
<dbReference type="SMART" id="SM00967">
    <property type="entry name" value="SpoU_sub_bind"/>
    <property type="match status" value="1"/>
</dbReference>
<dbReference type="Gene3D" id="3.40.1280.10">
    <property type="match status" value="1"/>
</dbReference>
<dbReference type="Proteomes" id="UP000030136">
    <property type="component" value="Unassembled WGS sequence"/>
</dbReference>
<keyword evidence="7" id="KW-1185">Reference proteome</keyword>
<dbReference type="EMBL" id="LS483447">
    <property type="protein sequence ID" value="SQH73646.1"/>
    <property type="molecule type" value="Genomic_DNA"/>
</dbReference>
<dbReference type="InterPro" id="IPR029026">
    <property type="entry name" value="tRNA_m1G_MTases_N"/>
</dbReference>
<dbReference type="SUPFAM" id="SSF55315">
    <property type="entry name" value="L30e-like"/>
    <property type="match status" value="1"/>
</dbReference>
<evidence type="ECO:0000259" key="3">
    <source>
        <dbReference type="SMART" id="SM00967"/>
    </source>
</evidence>
<dbReference type="EMBL" id="JQJC01000022">
    <property type="protein sequence ID" value="KGN93892.1"/>
    <property type="molecule type" value="Genomic_DNA"/>
</dbReference>
<evidence type="ECO:0000256" key="2">
    <source>
        <dbReference type="ARBA" id="ARBA00022679"/>
    </source>
</evidence>
<dbReference type="GO" id="GO:0032259">
    <property type="term" value="P:methylation"/>
    <property type="evidence" value="ECO:0007669"/>
    <property type="project" value="UniProtKB-KW"/>
</dbReference>
<dbReference type="SUPFAM" id="SSF75217">
    <property type="entry name" value="alpha/beta knot"/>
    <property type="match status" value="1"/>
</dbReference>
<dbReference type="CDD" id="cd18103">
    <property type="entry name" value="SpoU-like_RlmB"/>
    <property type="match status" value="1"/>
</dbReference>
<dbReference type="GO" id="GO:0005829">
    <property type="term" value="C:cytosol"/>
    <property type="evidence" value="ECO:0007669"/>
    <property type="project" value="TreeGrafter"/>
</dbReference>
<dbReference type="GO" id="GO:0003723">
    <property type="term" value="F:RNA binding"/>
    <property type="evidence" value="ECO:0007669"/>
    <property type="project" value="InterPro"/>
</dbReference>
<dbReference type="Pfam" id="PF00588">
    <property type="entry name" value="SpoU_methylase"/>
    <property type="match status" value="1"/>
</dbReference>
<evidence type="ECO:0000256" key="1">
    <source>
        <dbReference type="ARBA" id="ARBA00022603"/>
    </source>
</evidence>
<feature type="domain" description="RNA 2-O ribose methyltransferase substrate binding" evidence="3">
    <location>
        <begin position="6"/>
        <end position="80"/>
    </location>
</feature>
<dbReference type="PANTHER" id="PTHR46429:SF1">
    <property type="entry name" value="23S RRNA (GUANOSINE-2'-O-)-METHYLTRANSFERASE RLMB"/>
    <property type="match status" value="1"/>
</dbReference>
<dbReference type="Gene3D" id="3.30.1330.30">
    <property type="match status" value="1"/>
</dbReference>
<name>A0A2X4PI89_9PORP</name>
<dbReference type="PANTHER" id="PTHR46429">
    <property type="entry name" value="23S RRNA (GUANOSINE-2'-O-)-METHYLTRANSFERASE RLMB"/>
    <property type="match status" value="1"/>
</dbReference>
<dbReference type="Proteomes" id="UP000249300">
    <property type="component" value="Chromosome 1"/>
</dbReference>
<accession>A0A2X4PI89</accession>
<dbReference type="InterPro" id="IPR004441">
    <property type="entry name" value="rRNA_MeTrfase_TrmH"/>
</dbReference>
<dbReference type="KEGG" id="pcre:NCTC12858_01510"/>
<reference evidence="5 7" key="2">
    <citation type="submission" date="2018-06" db="EMBL/GenBank/DDBJ databases">
        <authorList>
            <consortium name="Pathogen Informatics"/>
            <person name="Doyle S."/>
        </authorList>
    </citation>
    <scope>NUCLEOTIDE SEQUENCE [LARGE SCALE GENOMIC DNA]</scope>
    <source>
        <strain evidence="5 7">NCTC12858</strain>
    </source>
</reference>
<dbReference type="InterPro" id="IPR001537">
    <property type="entry name" value="SpoU_MeTrfase"/>
</dbReference>
<dbReference type="GO" id="GO:0006396">
    <property type="term" value="P:RNA processing"/>
    <property type="evidence" value="ECO:0007669"/>
    <property type="project" value="InterPro"/>
</dbReference>
<evidence type="ECO:0000313" key="4">
    <source>
        <dbReference type="EMBL" id="KGN93892.1"/>
    </source>
</evidence>
<reference evidence="4 6" key="1">
    <citation type="submission" date="2014-08" db="EMBL/GenBank/DDBJ databases">
        <title>Porphyromonas crevioricanis strain:COT-253_OH1447 Genome sequencing.</title>
        <authorList>
            <person name="Wallis C."/>
            <person name="Deusch O."/>
            <person name="O'Flynn C."/>
            <person name="Davis I."/>
            <person name="Jospin G."/>
            <person name="Darling A.E."/>
            <person name="Coil D.A."/>
            <person name="Alexiev A."/>
            <person name="Horsfall A."/>
            <person name="Kirkwood N."/>
            <person name="Harris S."/>
            <person name="Eisen J.A."/>
        </authorList>
    </citation>
    <scope>NUCLEOTIDE SEQUENCE [LARGE SCALE GENOMIC DNA]</scope>
    <source>
        <strain evidence="6">COT-253 OH1447</strain>
        <strain evidence="4">COT-253_OH1447</strain>
    </source>
</reference>
<organism evidence="5 7">
    <name type="scientific">Porphyromonas crevioricanis</name>
    <dbReference type="NCBI Taxonomy" id="393921"/>
    <lineage>
        <taxon>Bacteria</taxon>
        <taxon>Pseudomonadati</taxon>
        <taxon>Bacteroidota</taxon>
        <taxon>Bacteroidia</taxon>
        <taxon>Bacteroidales</taxon>
        <taxon>Porphyromonadaceae</taxon>
        <taxon>Porphyromonas</taxon>
    </lineage>
</organism>
<protein>
    <submittedName>
        <fullName evidence="4 5">RNA methyltransferase</fullName>
        <ecNumber evidence="5">2.1.1.-</ecNumber>
    </submittedName>
</protein>
<sequence length="246" mass="26563">MAKDKLVFGIHPVLEGLLAGNELDRIYIKRAMRSEEINRIKTLAHKRSIPVLSVPVEKLDRMTSKNHQGIVAILSTIEYMPLSEVISMKFEQGQLPLILVLDGITDVRNFGAIARTAECTGVDAIVIPARGSVSVSGDAIKASAGALHRITVCREPSISQALDLLQSSGIRIVTASEKATCSYTEEKLELPLAIVMGAEDVGPSEETIKRSDSMISIPQIGDIGSLNVSVAAGVILYEVLRQQSKF</sequence>
<dbReference type="Pfam" id="PF08032">
    <property type="entry name" value="SpoU_sub_bind"/>
    <property type="match status" value="1"/>
</dbReference>
<dbReference type="AlphaFoldDB" id="A0A2X4PI89"/>
<dbReference type="InterPro" id="IPR029028">
    <property type="entry name" value="Alpha/beta_knot_MTases"/>
</dbReference>
<keyword evidence="1 5" id="KW-0489">Methyltransferase</keyword>